<keyword evidence="1" id="KW-1133">Transmembrane helix</keyword>
<name>A0AAD4GN76_ASPNN</name>
<protein>
    <submittedName>
        <fullName evidence="2">Uncharacterized protein</fullName>
    </submittedName>
</protein>
<feature type="transmembrane region" description="Helical" evidence="1">
    <location>
        <begin position="121"/>
        <end position="142"/>
    </location>
</feature>
<accession>A0AAD4GN76</accession>
<keyword evidence="1" id="KW-0812">Transmembrane</keyword>
<reference evidence="2" key="2">
    <citation type="submission" date="2020-02" db="EMBL/GenBank/DDBJ databases">
        <authorList>
            <person name="Gilchrist C.L.M."/>
            <person name="Chooi Y.-H."/>
        </authorList>
    </citation>
    <scope>NUCLEOTIDE SEQUENCE</scope>
    <source>
        <strain evidence="2">MST-FP2251</strain>
    </source>
</reference>
<sequence>MFPLRPINLPPPVLLTGGPILGLGLYLSVFRVFPSVTLGSREKKLDIFVPRPVTPRVADTNALFGLVASALMLPYFVSSYMPVEENQFLHASVPIRLALAVGLGGNVLLRGRKGMSEEGFWEFVALAVLDGVGAVWLGFYLGRFDGMVPTLK</sequence>
<keyword evidence="3" id="KW-1185">Reference proteome</keyword>
<feature type="transmembrane region" description="Helical" evidence="1">
    <location>
        <begin position="89"/>
        <end position="109"/>
    </location>
</feature>
<evidence type="ECO:0000256" key="1">
    <source>
        <dbReference type="SAM" id="Phobius"/>
    </source>
</evidence>
<evidence type="ECO:0000313" key="3">
    <source>
        <dbReference type="Proteomes" id="UP001194746"/>
    </source>
</evidence>
<comment type="caution">
    <text evidence="2">The sequence shown here is derived from an EMBL/GenBank/DDBJ whole genome shotgun (WGS) entry which is preliminary data.</text>
</comment>
<reference evidence="2" key="1">
    <citation type="journal article" date="2019" name="Beilstein J. Org. Chem.">
        <title>Nanangenines: drimane sesquiterpenoids as the dominant metabolite cohort of a novel Australian fungus, Aspergillus nanangensis.</title>
        <authorList>
            <person name="Lacey H.J."/>
            <person name="Gilchrist C.L.M."/>
            <person name="Crombie A."/>
            <person name="Kalaitzis J.A."/>
            <person name="Vuong D."/>
            <person name="Rutledge P.J."/>
            <person name="Turner P."/>
            <person name="Pitt J.I."/>
            <person name="Lacey E."/>
            <person name="Chooi Y.H."/>
            <person name="Piggott A.M."/>
        </authorList>
    </citation>
    <scope>NUCLEOTIDE SEQUENCE</scope>
    <source>
        <strain evidence="2">MST-FP2251</strain>
    </source>
</reference>
<gene>
    <name evidence="2" type="ORF">FE257_002717</name>
</gene>
<feature type="transmembrane region" description="Helical" evidence="1">
    <location>
        <begin position="20"/>
        <end position="39"/>
    </location>
</feature>
<feature type="transmembrane region" description="Helical" evidence="1">
    <location>
        <begin position="60"/>
        <end position="77"/>
    </location>
</feature>
<organism evidence="2 3">
    <name type="scientific">Aspergillus nanangensis</name>
    <dbReference type="NCBI Taxonomy" id="2582783"/>
    <lineage>
        <taxon>Eukaryota</taxon>
        <taxon>Fungi</taxon>
        <taxon>Dikarya</taxon>
        <taxon>Ascomycota</taxon>
        <taxon>Pezizomycotina</taxon>
        <taxon>Eurotiomycetes</taxon>
        <taxon>Eurotiomycetidae</taxon>
        <taxon>Eurotiales</taxon>
        <taxon>Aspergillaceae</taxon>
        <taxon>Aspergillus</taxon>
        <taxon>Aspergillus subgen. Circumdati</taxon>
    </lineage>
</organism>
<dbReference type="EMBL" id="VCAU01000144">
    <property type="protein sequence ID" value="KAF9883874.1"/>
    <property type="molecule type" value="Genomic_DNA"/>
</dbReference>
<dbReference type="Proteomes" id="UP001194746">
    <property type="component" value="Unassembled WGS sequence"/>
</dbReference>
<evidence type="ECO:0000313" key="2">
    <source>
        <dbReference type="EMBL" id="KAF9883874.1"/>
    </source>
</evidence>
<keyword evidence="1" id="KW-0472">Membrane</keyword>
<dbReference type="AlphaFoldDB" id="A0AAD4GN76"/>
<proteinExistence type="predicted"/>